<dbReference type="AlphaFoldDB" id="A0A843AQS6"/>
<dbReference type="Pfam" id="PF00689">
    <property type="entry name" value="Cation_ATPase_C"/>
    <property type="match status" value="1"/>
</dbReference>
<keyword evidence="5" id="KW-1278">Translocase</keyword>
<evidence type="ECO:0000256" key="2">
    <source>
        <dbReference type="ARBA" id="ARBA00022692"/>
    </source>
</evidence>
<dbReference type="InterPro" id="IPR059000">
    <property type="entry name" value="ATPase_P-type_domA"/>
</dbReference>
<feature type="transmembrane region" description="Helical" evidence="8">
    <location>
        <begin position="803"/>
        <end position="821"/>
    </location>
</feature>
<dbReference type="RefSeq" id="WP_042703286.1">
    <property type="nucleotide sequence ID" value="NZ_JADIIN010000072.1"/>
</dbReference>
<dbReference type="InterPro" id="IPR018303">
    <property type="entry name" value="ATPase_P-typ_P_site"/>
</dbReference>
<dbReference type="InterPro" id="IPR008250">
    <property type="entry name" value="ATPase_P-typ_transduc_dom_A_sf"/>
</dbReference>
<dbReference type="InterPro" id="IPR001757">
    <property type="entry name" value="P_typ_ATPase"/>
</dbReference>
<dbReference type="SUPFAM" id="SSF56784">
    <property type="entry name" value="HAD-like"/>
    <property type="match status" value="1"/>
</dbReference>
<dbReference type="EMBL" id="JADIIN010000072">
    <property type="protein sequence ID" value="MBF4469579.1"/>
    <property type="molecule type" value="Genomic_DNA"/>
</dbReference>
<evidence type="ECO:0000313" key="11">
    <source>
        <dbReference type="Proteomes" id="UP000658733"/>
    </source>
</evidence>
<dbReference type="SFLD" id="SFLDF00027">
    <property type="entry name" value="p-type_atpase"/>
    <property type="match status" value="1"/>
</dbReference>
<dbReference type="PROSITE" id="PS00154">
    <property type="entry name" value="ATPASE_E1_E2"/>
    <property type="match status" value="1"/>
</dbReference>
<keyword evidence="6 8" id="KW-1133">Transmembrane helix</keyword>
<dbReference type="PRINTS" id="PR00121">
    <property type="entry name" value="NAKATPASE"/>
</dbReference>
<dbReference type="PRINTS" id="PR00119">
    <property type="entry name" value="CATATPASE"/>
</dbReference>
<dbReference type="SUPFAM" id="SSF81665">
    <property type="entry name" value="Calcium ATPase, transmembrane domain M"/>
    <property type="match status" value="1"/>
</dbReference>
<feature type="transmembrane region" description="Helical" evidence="8">
    <location>
        <begin position="857"/>
        <end position="881"/>
    </location>
</feature>
<dbReference type="Gene3D" id="2.70.150.10">
    <property type="entry name" value="Calcium-transporting ATPase, cytoplasmic transduction domain A"/>
    <property type="match status" value="1"/>
</dbReference>
<evidence type="ECO:0000256" key="5">
    <source>
        <dbReference type="ARBA" id="ARBA00022967"/>
    </source>
</evidence>
<dbReference type="SUPFAM" id="SSF81653">
    <property type="entry name" value="Calcium ATPase, transduction domain A"/>
    <property type="match status" value="1"/>
</dbReference>
<evidence type="ECO:0000256" key="3">
    <source>
        <dbReference type="ARBA" id="ARBA00022741"/>
    </source>
</evidence>
<feature type="transmembrane region" description="Helical" evidence="8">
    <location>
        <begin position="46"/>
        <end position="69"/>
    </location>
</feature>
<dbReference type="InterPro" id="IPR023299">
    <property type="entry name" value="ATPase_P-typ_cyto_dom_N"/>
</dbReference>
<dbReference type="GO" id="GO:0005524">
    <property type="term" value="F:ATP binding"/>
    <property type="evidence" value="ECO:0007669"/>
    <property type="project" value="UniProtKB-KW"/>
</dbReference>
<evidence type="ECO:0000259" key="9">
    <source>
        <dbReference type="SMART" id="SM00831"/>
    </source>
</evidence>
<feature type="transmembrane region" description="Helical" evidence="8">
    <location>
        <begin position="772"/>
        <end position="791"/>
    </location>
</feature>
<keyword evidence="4" id="KW-0067">ATP-binding</keyword>
<evidence type="ECO:0000256" key="1">
    <source>
        <dbReference type="ARBA" id="ARBA00004141"/>
    </source>
</evidence>
<keyword evidence="3" id="KW-0547">Nucleotide-binding</keyword>
<protein>
    <submittedName>
        <fullName evidence="10">Cation-translocating P-type ATPase</fullName>
    </submittedName>
</protein>
<gene>
    <name evidence="10" type="ORF">ISP01_09265</name>
</gene>
<sequence>MTSLDKIFKKYETGANGLTHDEANIRLAKYGKNELEEDEKDHPIKLFFMQFVDILIALLIVAAIAAFFVGEVVDSIVILIVVILNAVIGFIQEYRAEKAMEKLKSLVSTEAVVKRDGEFEKISGTELTIGDIVVVEEGDKIPADLMMIETSDLKIDESSLTGESLPVLKDSNSDISYKGSGVEGNEDAILNIDKGSHDENVRKRFSYMDSNVISGRGMGIVIAIGMNTSIGKIAEMIQDEDTKTPLQEKIANLSKTLGLIAVVVCVLVFALQFFQGHDLVSTFMTAVSLAVAAVPEGLPAILTLTLALGMQQMAKSNAVVRKLLAVETLGSCTVVCTDKTGTLTLNKMTVRDAKFTNEKKALEICALCNNSSIKDGKIIGDPTDAAIMLYGEDNGYLKSDLENNYPRIKEIPLDSVRKRMTTIHERRDNNVNNTNGSDIITDNNLYVFSKGAPEIILSLCKYIDNDGTIEILDDETKETISNNIKGMTSSALRVLALAYKKVEKNNNYKVSDKDIDLGNDSINNLIEDPDEVEKDLIFVGLAGMMDPPRQEAKDAVASCKTAGIKVVMITGDHQSTASSIAREIGIFTDGKVLTGAELDKLDENQFMDVVQDVQVYARVYPEQKVRIVEALQKHKNVVSMTGDGVNDAPALKKASIGVAMGSGTDVSKESSDMIIQDDNFATIVQAIKEGRKIFDNIKRFVKFQVSTNVGAILTIVSASLLSLPIPFNPIQILWINIIMDGPPAQSLGTEGAEENIMNRAPEKGNILNKNTLTRIIIAGVVMAVGTLALYFYELSSTDGNIKIATTVAFTVFVMYQLFNAINNRANSNEKNNFFWIAISISFLLQLLVIYLPYLQGIFRTTAIGIIEWILIVIVAATILVSEKILNRFMTKN</sequence>
<comment type="caution">
    <text evidence="10">The sequence shown here is derived from an EMBL/GenBank/DDBJ whole genome shotgun (WGS) entry which is preliminary data.</text>
</comment>
<name>A0A843AQS6_METAZ</name>
<evidence type="ECO:0000256" key="7">
    <source>
        <dbReference type="ARBA" id="ARBA00023136"/>
    </source>
</evidence>
<dbReference type="SMART" id="SM00831">
    <property type="entry name" value="Cation_ATPase_N"/>
    <property type="match status" value="1"/>
</dbReference>
<accession>A0A843AQS6</accession>
<evidence type="ECO:0000256" key="8">
    <source>
        <dbReference type="SAM" id="Phobius"/>
    </source>
</evidence>
<dbReference type="Pfam" id="PF08282">
    <property type="entry name" value="Hydrolase_3"/>
    <property type="match status" value="1"/>
</dbReference>
<dbReference type="Gene3D" id="3.40.1110.10">
    <property type="entry name" value="Calcium-transporting ATPase, cytoplasmic domain N"/>
    <property type="match status" value="1"/>
</dbReference>
<feature type="transmembrane region" description="Helical" evidence="8">
    <location>
        <begin position="833"/>
        <end position="851"/>
    </location>
</feature>
<dbReference type="InterPro" id="IPR044492">
    <property type="entry name" value="P_typ_ATPase_HD_dom"/>
</dbReference>
<evidence type="ECO:0000256" key="4">
    <source>
        <dbReference type="ARBA" id="ARBA00022840"/>
    </source>
</evidence>
<keyword evidence="7 8" id="KW-0472">Membrane</keyword>
<dbReference type="Gene3D" id="3.40.50.1000">
    <property type="entry name" value="HAD superfamily/HAD-like"/>
    <property type="match status" value="1"/>
</dbReference>
<feature type="transmembrane region" description="Helical" evidence="8">
    <location>
        <begin position="256"/>
        <end position="274"/>
    </location>
</feature>
<dbReference type="SFLD" id="SFLDS00003">
    <property type="entry name" value="Haloacid_Dehalogenase"/>
    <property type="match status" value="1"/>
</dbReference>
<dbReference type="Pfam" id="PF00690">
    <property type="entry name" value="Cation_ATPase_N"/>
    <property type="match status" value="1"/>
</dbReference>
<dbReference type="GO" id="GO:0016887">
    <property type="term" value="F:ATP hydrolysis activity"/>
    <property type="evidence" value="ECO:0007669"/>
    <property type="project" value="InterPro"/>
</dbReference>
<dbReference type="SFLD" id="SFLDG00002">
    <property type="entry name" value="C1.7:_P-type_atpase_like"/>
    <property type="match status" value="1"/>
</dbReference>
<evidence type="ECO:0000313" key="10">
    <source>
        <dbReference type="EMBL" id="MBF4469579.1"/>
    </source>
</evidence>
<reference evidence="10" key="1">
    <citation type="submission" date="2020-10" db="EMBL/GenBank/DDBJ databases">
        <title>Dehalococcoides mccartyi of a TCE/Cr reducing biochatode.</title>
        <authorList>
            <person name="Matturro B."/>
        </authorList>
    </citation>
    <scope>NUCLEOTIDE SEQUENCE</scope>
    <source>
        <strain evidence="10">Bin4</strain>
    </source>
</reference>
<dbReference type="NCBIfam" id="TIGR01494">
    <property type="entry name" value="ATPase_P-type"/>
    <property type="match status" value="3"/>
</dbReference>
<dbReference type="FunFam" id="3.40.50.1000:FF:000028">
    <property type="entry name" value="Calcium-transporting P-type ATPase, putative"/>
    <property type="match status" value="1"/>
</dbReference>
<dbReference type="InterPro" id="IPR006068">
    <property type="entry name" value="ATPase_P-typ_cation-transptr_C"/>
</dbReference>
<keyword evidence="2 8" id="KW-0812">Transmembrane</keyword>
<dbReference type="Gene3D" id="1.20.1110.10">
    <property type="entry name" value="Calcium-transporting ATPase, transmembrane domain"/>
    <property type="match status" value="2"/>
</dbReference>
<dbReference type="InterPro" id="IPR036412">
    <property type="entry name" value="HAD-like_sf"/>
</dbReference>
<dbReference type="GO" id="GO:0016020">
    <property type="term" value="C:membrane"/>
    <property type="evidence" value="ECO:0007669"/>
    <property type="project" value="UniProtKB-SubCell"/>
</dbReference>
<dbReference type="Proteomes" id="UP000658733">
    <property type="component" value="Unassembled WGS sequence"/>
</dbReference>
<feature type="transmembrane region" description="Helical" evidence="8">
    <location>
        <begin position="75"/>
        <end position="94"/>
    </location>
</feature>
<proteinExistence type="predicted"/>
<dbReference type="InterPro" id="IPR004014">
    <property type="entry name" value="ATPase_P-typ_cation-transptr_N"/>
</dbReference>
<evidence type="ECO:0000256" key="6">
    <source>
        <dbReference type="ARBA" id="ARBA00022989"/>
    </source>
</evidence>
<feature type="domain" description="Cation-transporting P-type ATPase N-terminal" evidence="9">
    <location>
        <begin position="2"/>
        <end position="71"/>
    </location>
</feature>
<dbReference type="Pfam" id="PF00122">
    <property type="entry name" value="E1-E2_ATPase"/>
    <property type="match status" value="1"/>
</dbReference>
<dbReference type="SUPFAM" id="SSF81660">
    <property type="entry name" value="Metal cation-transporting ATPase, ATP-binding domain N"/>
    <property type="match status" value="1"/>
</dbReference>
<feature type="transmembrane region" description="Helical" evidence="8">
    <location>
        <begin position="286"/>
        <end position="308"/>
    </location>
</feature>
<dbReference type="Pfam" id="PF13246">
    <property type="entry name" value="Cation_ATPase"/>
    <property type="match status" value="1"/>
</dbReference>
<dbReference type="PANTHER" id="PTHR42861">
    <property type="entry name" value="CALCIUM-TRANSPORTING ATPASE"/>
    <property type="match status" value="1"/>
</dbReference>
<dbReference type="InterPro" id="IPR023298">
    <property type="entry name" value="ATPase_P-typ_TM_dom_sf"/>
</dbReference>
<dbReference type="InterPro" id="IPR023214">
    <property type="entry name" value="HAD_sf"/>
</dbReference>
<organism evidence="10 11">
    <name type="scientific">Methanobrevibacter arboriphilus</name>
    <dbReference type="NCBI Taxonomy" id="39441"/>
    <lineage>
        <taxon>Archaea</taxon>
        <taxon>Methanobacteriati</taxon>
        <taxon>Methanobacteriota</taxon>
        <taxon>Methanomada group</taxon>
        <taxon>Methanobacteria</taxon>
        <taxon>Methanobacteriales</taxon>
        <taxon>Methanobacteriaceae</taxon>
        <taxon>Methanobrevibacter</taxon>
    </lineage>
</organism>
<comment type="subcellular location">
    <subcellularLocation>
        <location evidence="1">Membrane</location>
        <topology evidence="1">Multi-pass membrane protein</topology>
    </subcellularLocation>
</comment>